<evidence type="ECO:0000256" key="9">
    <source>
        <dbReference type="SAM" id="MobiDB-lite"/>
    </source>
</evidence>
<dbReference type="Proteomes" id="UP000241107">
    <property type="component" value="Unassembled WGS sequence"/>
</dbReference>
<feature type="zinc finger region" description="C3H1-type" evidence="7">
    <location>
        <begin position="109"/>
        <end position="137"/>
    </location>
</feature>
<comment type="caution">
    <text evidence="12">The sequence shown here is derived from an EMBL/GenBank/DDBJ whole genome shotgun (WGS) entry which is preliminary data.</text>
</comment>
<dbReference type="GO" id="GO:0034247">
    <property type="term" value="P:snoRNA splicing"/>
    <property type="evidence" value="ECO:0007669"/>
    <property type="project" value="TreeGrafter"/>
</dbReference>
<reference evidence="12 13" key="1">
    <citation type="submission" date="2018-03" db="EMBL/GenBank/DDBJ databases">
        <title>Candida pseudohaemulonii genome assembly and annotation.</title>
        <authorList>
            <person name="Munoz J.F."/>
            <person name="Gade L.G."/>
            <person name="Chow N.A."/>
            <person name="Litvintseva A.P."/>
            <person name="Loparev V.N."/>
            <person name="Cuomo C.A."/>
        </authorList>
    </citation>
    <scope>NUCLEOTIDE SEQUENCE [LARGE SCALE GENOMIC DNA]</scope>
    <source>
        <strain evidence="12 13">B12108</strain>
    </source>
</reference>
<evidence type="ECO:0000313" key="13">
    <source>
        <dbReference type="Proteomes" id="UP000241107"/>
    </source>
</evidence>
<dbReference type="RefSeq" id="XP_024715707.1">
    <property type="nucleotide sequence ID" value="XM_024856108.1"/>
</dbReference>
<feature type="compositionally biased region" description="Basic and acidic residues" evidence="9">
    <location>
        <begin position="66"/>
        <end position="89"/>
    </location>
</feature>
<feature type="domain" description="C3H1-type" evidence="11">
    <location>
        <begin position="109"/>
        <end position="137"/>
    </location>
</feature>
<evidence type="ECO:0000259" key="10">
    <source>
        <dbReference type="PROSITE" id="PS50089"/>
    </source>
</evidence>
<feature type="region of interest" description="Disordered" evidence="9">
    <location>
        <begin position="23"/>
        <end position="97"/>
    </location>
</feature>
<evidence type="ECO:0000256" key="4">
    <source>
        <dbReference type="ARBA" id="ARBA00022723"/>
    </source>
</evidence>
<evidence type="ECO:0000256" key="6">
    <source>
        <dbReference type="ARBA" id="ARBA00022833"/>
    </source>
</evidence>
<evidence type="ECO:0000256" key="3">
    <source>
        <dbReference type="ARBA" id="ARBA00020647"/>
    </source>
</evidence>
<dbReference type="GO" id="GO:0005684">
    <property type="term" value="C:U2-type spliceosomal complex"/>
    <property type="evidence" value="ECO:0007669"/>
    <property type="project" value="TreeGrafter"/>
</dbReference>
<dbReference type="OrthoDB" id="25761at2759"/>
<dbReference type="STRING" id="418784.A0A2P7YYF8"/>
<dbReference type="GeneID" id="36564070"/>
<dbReference type="Gene3D" id="3.30.40.10">
    <property type="entry name" value="Zinc/RING finger domain, C3HC4 (zinc finger)"/>
    <property type="match status" value="1"/>
</dbReference>
<dbReference type="Pfam" id="PF00642">
    <property type="entry name" value="zf-CCCH"/>
    <property type="match status" value="1"/>
</dbReference>
<dbReference type="SMART" id="SM00356">
    <property type="entry name" value="ZnF_C3H1"/>
    <property type="match status" value="1"/>
</dbReference>
<keyword evidence="13" id="KW-1185">Reference proteome</keyword>
<comment type="similarity">
    <text evidence="2 8">Belongs to the CWC24 family.</text>
</comment>
<comment type="function">
    <text evidence="1 8">Involved in pre-mRNA splicing.</text>
</comment>
<dbReference type="InterPro" id="IPR013083">
    <property type="entry name" value="Znf_RING/FYVE/PHD"/>
</dbReference>
<dbReference type="PROSITE" id="PS50103">
    <property type="entry name" value="ZF_C3H1"/>
    <property type="match status" value="1"/>
</dbReference>
<accession>A0A2P7YYF8</accession>
<evidence type="ECO:0000313" key="12">
    <source>
        <dbReference type="EMBL" id="PSK41008.1"/>
    </source>
</evidence>
<dbReference type="Pfam" id="PF13445">
    <property type="entry name" value="zf-RING_UBOX"/>
    <property type="match status" value="1"/>
</dbReference>
<dbReference type="EMBL" id="PYFQ01000001">
    <property type="protein sequence ID" value="PSK41008.1"/>
    <property type="molecule type" value="Genomic_DNA"/>
</dbReference>
<dbReference type="GO" id="GO:0006397">
    <property type="term" value="P:mRNA processing"/>
    <property type="evidence" value="ECO:0007669"/>
    <property type="project" value="UniProtKB-KW"/>
</dbReference>
<sequence>MLIWGNLVRDRPGILSMFKKRTLKSSNTSTRRRAELPVDENDESSILSDTSKKRKITVSNASKPSRNVDHENKDLPRTDKPEEAGEPSKKAIAGPKPAPENIKVITLTDFQPDICKDFQQTGFCGYGDTCKFLHIRDELKQKRPVVKEWENVASKPETEQKQGKENVPFKCPICKEDYKNPVKTSCDHIFCQKCFMARFKQNKTKCFICKEELGGAVQPLLKKEKEELLGTQ</sequence>
<keyword evidence="4 7" id="KW-0479">Metal-binding</keyword>
<keyword evidence="8" id="KW-0508">mRNA splicing</keyword>
<evidence type="ECO:0000256" key="1">
    <source>
        <dbReference type="ARBA" id="ARBA00003777"/>
    </source>
</evidence>
<evidence type="ECO:0000256" key="7">
    <source>
        <dbReference type="PROSITE-ProRule" id="PRU00723"/>
    </source>
</evidence>
<evidence type="ECO:0000256" key="5">
    <source>
        <dbReference type="ARBA" id="ARBA00022771"/>
    </source>
</evidence>
<organism evidence="12 13">
    <name type="scientific">Candidozyma pseudohaemuli</name>
    <dbReference type="NCBI Taxonomy" id="418784"/>
    <lineage>
        <taxon>Eukaryota</taxon>
        <taxon>Fungi</taxon>
        <taxon>Dikarya</taxon>
        <taxon>Ascomycota</taxon>
        <taxon>Saccharomycotina</taxon>
        <taxon>Pichiomycetes</taxon>
        <taxon>Metschnikowiaceae</taxon>
        <taxon>Candidozyma</taxon>
    </lineage>
</organism>
<keyword evidence="6 7" id="KW-0862">Zinc</keyword>
<protein>
    <recommendedName>
        <fullName evidence="3 8">Pre-mRNA-splicing factor CWC24</fullName>
    </recommendedName>
</protein>
<feature type="domain" description="RING-type" evidence="10">
    <location>
        <begin position="171"/>
        <end position="210"/>
    </location>
</feature>
<dbReference type="SMART" id="SM00184">
    <property type="entry name" value="RING"/>
    <property type="match status" value="1"/>
</dbReference>
<dbReference type="SUPFAM" id="SSF57850">
    <property type="entry name" value="RING/U-box"/>
    <property type="match status" value="1"/>
</dbReference>
<gene>
    <name evidence="12" type="ORF">C7M61_000678</name>
</gene>
<dbReference type="AlphaFoldDB" id="A0A2P7YYF8"/>
<dbReference type="InterPro" id="IPR000571">
    <property type="entry name" value="Znf_CCCH"/>
</dbReference>
<keyword evidence="8" id="KW-0507">mRNA processing</keyword>
<dbReference type="InterPro" id="IPR001841">
    <property type="entry name" value="Znf_RING"/>
</dbReference>
<dbReference type="VEuPathDB" id="FungiDB:C7M61_000678"/>
<evidence type="ECO:0000256" key="2">
    <source>
        <dbReference type="ARBA" id="ARBA00009161"/>
    </source>
</evidence>
<proteinExistence type="inferred from homology"/>
<dbReference type="InterPro" id="IPR039971">
    <property type="entry name" value="CWC24-like"/>
</dbReference>
<dbReference type="PANTHER" id="PTHR12930:SF0">
    <property type="entry name" value="RING FINGER PROTEIN 113B"/>
    <property type="match status" value="1"/>
</dbReference>
<keyword evidence="5 7" id="KW-0863">Zinc-finger</keyword>
<dbReference type="PANTHER" id="PTHR12930">
    <property type="entry name" value="ZINC FINGER PROTEIN 183"/>
    <property type="match status" value="1"/>
</dbReference>
<dbReference type="Gene3D" id="4.10.1000.10">
    <property type="entry name" value="Zinc finger, CCCH-type"/>
    <property type="match status" value="1"/>
</dbReference>
<keyword evidence="8" id="KW-0747">Spliceosome</keyword>
<dbReference type="GO" id="GO:0008270">
    <property type="term" value="F:zinc ion binding"/>
    <property type="evidence" value="ECO:0007669"/>
    <property type="project" value="UniProtKB-KW"/>
</dbReference>
<keyword evidence="8" id="KW-0238">DNA-binding</keyword>
<comment type="subunit">
    <text evidence="8">Associated with the spliceosome.</text>
</comment>
<name>A0A2P7YYF8_9ASCO</name>
<dbReference type="PROSITE" id="PS50089">
    <property type="entry name" value="ZF_RING_2"/>
    <property type="match status" value="1"/>
</dbReference>
<dbReference type="InterPro" id="IPR027370">
    <property type="entry name" value="Znf-RING_euk"/>
</dbReference>
<evidence type="ECO:0000256" key="8">
    <source>
        <dbReference type="RuleBase" id="RU367110"/>
    </source>
</evidence>
<dbReference type="SUPFAM" id="SSF90229">
    <property type="entry name" value="CCCH zinc finger"/>
    <property type="match status" value="1"/>
</dbReference>
<comment type="subcellular location">
    <subcellularLocation>
        <location evidence="8">Nucleus</location>
    </subcellularLocation>
</comment>
<keyword evidence="8" id="KW-0539">Nucleus</keyword>
<dbReference type="GO" id="GO:0003677">
    <property type="term" value="F:DNA binding"/>
    <property type="evidence" value="ECO:0007669"/>
    <property type="project" value="UniProtKB-UniRule"/>
</dbReference>
<evidence type="ECO:0000259" key="11">
    <source>
        <dbReference type="PROSITE" id="PS50103"/>
    </source>
</evidence>
<dbReference type="InterPro" id="IPR036855">
    <property type="entry name" value="Znf_CCCH_sf"/>
</dbReference>